<dbReference type="Proteomes" id="UP000663845">
    <property type="component" value="Unassembled WGS sequence"/>
</dbReference>
<comment type="caution">
    <text evidence="2">The sequence shown here is derived from an EMBL/GenBank/DDBJ whole genome shotgun (WGS) entry which is preliminary data.</text>
</comment>
<proteinExistence type="predicted"/>
<evidence type="ECO:0000313" key="1">
    <source>
        <dbReference type="EMBL" id="CAF1515871.1"/>
    </source>
</evidence>
<dbReference type="EMBL" id="CAJNOG010002745">
    <property type="protein sequence ID" value="CAF1515871.1"/>
    <property type="molecule type" value="Genomic_DNA"/>
</dbReference>
<sequence>MMDDQFQKWQKSMFHSYQNQAALFQRLKHEMIGLYAKTTSYQDDETRGLDEHVEGENLKEDRFGIASSNVCRLTNKYSGSNRTLLAMLFDKEGRDVEMDPVQWLWIEYWRFIRLADNKSGIQRLMIL</sequence>
<dbReference type="Proteomes" id="UP000663844">
    <property type="component" value="Unassembled WGS sequence"/>
</dbReference>
<reference evidence="2" key="1">
    <citation type="submission" date="2021-02" db="EMBL/GenBank/DDBJ databases">
        <authorList>
            <person name="Nowell W R."/>
        </authorList>
    </citation>
    <scope>NUCLEOTIDE SEQUENCE</scope>
</reference>
<name>A0A819VQD2_9BILA</name>
<evidence type="ECO:0000313" key="3">
    <source>
        <dbReference type="Proteomes" id="UP000663844"/>
    </source>
</evidence>
<dbReference type="AlphaFoldDB" id="A0A819VQD2"/>
<protein>
    <submittedName>
        <fullName evidence="2">Uncharacterized protein</fullName>
    </submittedName>
</protein>
<organism evidence="2 3">
    <name type="scientific">Adineta steineri</name>
    <dbReference type="NCBI Taxonomy" id="433720"/>
    <lineage>
        <taxon>Eukaryota</taxon>
        <taxon>Metazoa</taxon>
        <taxon>Spiralia</taxon>
        <taxon>Gnathifera</taxon>
        <taxon>Rotifera</taxon>
        <taxon>Eurotatoria</taxon>
        <taxon>Bdelloidea</taxon>
        <taxon>Adinetida</taxon>
        <taxon>Adinetidae</taxon>
        <taxon>Adineta</taxon>
    </lineage>
</organism>
<gene>
    <name evidence="1" type="ORF">JYZ213_LOCUS44296</name>
    <name evidence="2" type="ORF">OXD698_LOCUS36080</name>
</gene>
<dbReference type="EMBL" id="CAJOAZ010005806">
    <property type="protein sequence ID" value="CAF4113600.1"/>
    <property type="molecule type" value="Genomic_DNA"/>
</dbReference>
<accession>A0A819VQD2</accession>
<evidence type="ECO:0000313" key="2">
    <source>
        <dbReference type="EMBL" id="CAF4113600.1"/>
    </source>
</evidence>